<dbReference type="RefSeq" id="XP_033422145.1">
    <property type="nucleotide sequence ID" value="XM_033574127.1"/>
</dbReference>
<gene>
    <name evidence="4" type="ORF">ATNIH1004_009535</name>
</gene>
<dbReference type="Proteomes" id="UP000324241">
    <property type="component" value="Unassembled WGS sequence"/>
</dbReference>
<keyword evidence="2" id="KW-0560">Oxidoreductase</keyword>
<dbReference type="EMBL" id="QUQM01000005">
    <property type="protein sequence ID" value="KAA8642783.1"/>
    <property type="molecule type" value="Genomic_DNA"/>
</dbReference>
<dbReference type="VEuPathDB" id="FungiDB:EYZ11_011593"/>
<dbReference type="GO" id="GO:0016705">
    <property type="term" value="F:oxidoreductase activity, acting on paired donors, with incorporation or reduction of molecular oxygen"/>
    <property type="evidence" value="ECO:0007669"/>
    <property type="project" value="InterPro"/>
</dbReference>
<evidence type="ECO:0000313" key="5">
    <source>
        <dbReference type="Proteomes" id="UP000324241"/>
    </source>
</evidence>
<evidence type="ECO:0000313" key="4">
    <source>
        <dbReference type="EMBL" id="KAA8642783.1"/>
    </source>
</evidence>
<proteinExistence type="inferred from homology"/>
<dbReference type="InterPro" id="IPR001128">
    <property type="entry name" value="Cyt_P450"/>
</dbReference>
<comment type="similarity">
    <text evidence="1">Belongs to the cytochrome P450 family.</text>
</comment>
<dbReference type="GO" id="GO:0020037">
    <property type="term" value="F:heme binding"/>
    <property type="evidence" value="ECO:0007669"/>
    <property type="project" value="InterPro"/>
</dbReference>
<evidence type="ECO:0000256" key="3">
    <source>
        <dbReference type="ARBA" id="ARBA00023033"/>
    </source>
</evidence>
<organism evidence="4 5">
    <name type="scientific">Aspergillus tanneri</name>
    <dbReference type="NCBI Taxonomy" id="1220188"/>
    <lineage>
        <taxon>Eukaryota</taxon>
        <taxon>Fungi</taxon>
        <taxon>Dikarya</taxon>
        <taxon>Ascomycota</taxon>
        <taxon>Pezizomycotina</taxon>
        <taxon>Eurotiomycetes</taxon>
        <taxon>Eurotiomycetidae</taxon>
        <taxon>Eurotiales</taxon>
        <taxon>Aspergillaceae</taxon>
        <taxon>Aspergillus</taxon>
        <taxon>Aspergillus subgen. Circumdati</taxon>
    </lineage>
</organism>
<accession>A0A5M9MCW1</accession>
<dbReference type="GO" id="GO:0005506">
    <property type="term" value="F:iron ion binding"/>
    <property type="evidence" value="ECO:0007669"/>
    <property type="project" value="InterPro"/>
</dbReference>
<evidence type="ECO:0000256" key="2">
    <source>
        <dbReference type="ARBA" id="ARBA00023002"/>
    </source>
</evidence>
<dbReference type="InterPro" id="IPR036396">
    <property type="entry name" value="Cyt_P450_sf"/>
</dbReference>
<dbReference type="PANTHER" id="PTHR24305">
    <property type="entry name" value="CYTOCHROME P450"/>
    <property type="match status" value="1"/>
</dbReference>
<dbReference type="GO" id="GO:0004497">
    <property type="term" value="F:monooxygenase activity"/>
    <property type="evidence" value="ECO:0007669"/>
    <property type="project" value="UniProtKB-KW"/>
</dbReference>
<dbReference type="Pfam" id="PF00067">
    <property type="entry name" value="p450"/>
    <property type="match status" value="1"/>
</dbReference>
<evidence type="ECO:0000256" key="1">
    <source>
        <dbReference type="ARBA" id="ARBA00010617"/>
    </source>
</evidence>
<dbReference type="SUPFAM" id="SSF48264">
    <property type="entry name" value="Cytochrome P450"/>
    <property type="match status" value="1"/>
</dbReference>
<sequence length="213" mass="23911">MRLPDILTKFLNIYHERGHQIDFDPGDVKLEAYGAFFAGSDTTPIAITAETQNDIEESPRQEIELATVDSHLSIPHISYDETVKLHYLSDCVKEGIRMCPSIGLILPRNVPDKCCEVAEHWVTGKARIGVNPAVVHLGRSVFGEDALEYRPDRWFRPGAQDMDRLGQGQGLLFLCGIYEVLPQLIRSYGLELVSPDKDPETTVDLFYKPNGVK</sequence>
<dbReference type="GeneID" id="54332237"/>
<comment type="caution">
    <text evidence="4">The sequence shown here is derived from an EMBL/GenBank/DDBJ whole genome shotgun (WGS) entry which is preliminary data.</text>
</comment>
<dbReference type="OrthoDB" id="3934656at2759"/>
<dbReference type="InterPro" id="IPR050121">
    <property type="entry name" value="Cytochrome_P450_monoxygenase"/>
</dbReference>
<dbReference type="AlphaFoldDB" id="A0A5M9MCW1"/>
<reference evidence="4 5" key="1">
    <citation type="submission" date="2019-08" db="EMBL/GenBank/DDBJ databases">
        <title>The genome sequence of a newly discovered highly antifungal drug resistant Aspergillus species, Aspergillus tanneri NIH 1004.</title>
        <authorList>
            <person name="Mounaud S."/>
            <person name="Singh I."/>
            <person name="Joardar V."/>
            <person name="Pakala S."/>
            <person name="Pakala S."/>
            <person name="Venepally P."/>
            <person name="Chung J.K."/>
            <person name="Losada L."/>
            <person name="Nierman W.C."/>
        </authorList>
    </citation>
    <scope>NUCLEOTIDE SEQUENCE [LARGE SCALE GENOMIC DNA]</scope>
    <source>
        <strain evidence="4 5">NIH1004</strain>
    </source>
</reference>
<dbReference type="PANTHER" id="PTHR24305:SF229">
    <property type="entry name" value="P450, PUTATIVE (EUROFUNG)-RELATED"/>
    <property type="match status" value="1"/>
</dbReference>
<keyword evidence="3" id="KW-0503">Monooxygenase</keyword>
<name>A0A5M9MCW1_9EURO</name>
<dbReference type="Gene3D" id="1.10.630.10">
    <property type="entry name" value="Cytochrome P450"/>
    <property type="match status" value="1"/>
</dbReference>
<protein>
    <submittedName>
        <fullName evidence="4">Uncharacterized protein</fullName>
    </submittedName>
</protein>